<dbReference type="Pfam" id="PF04116">
    <property type="entry name" value="FA_hydroxylase"/>
    <property type="match status" value="1"/>
</dbReference>
<dbReference type="Proteomes" id="UP000280792">
    <property type="component" value="Unassembled WGS sequence"/>
</dbReference>
<dbReference type="GO" id="GO:0050479">
    <property type="term" value="F:glyceryl-ether monooxygenase activity"/>
    <property type="evidence" value="ECO:0007669"/>
    <property type="project" value="TreeGrafter"/>
</dbReference>
<dbReference type="GO" id="GO:0012505">
    <property type="term" value="C:endomembrane system"/>
    <property type="evidence" value="ECO:0007669"/>
    <property type="project" value="UniProtKB-SubCell"/>
</dbReference>
<comment type="caution">
    <text evidence="9">The sequence shown here is derived from an EMBL/GenBank/DDBJ whole genome shotgun (WGS) entry which is preliminary data.</text>
</comment>
<dbReference type="PANTHER" id="PTHR21624">
    <property type="entry name" value="STEROL DESATURASE-RELATED PROTEIN"/>
    <property type="match status" value="1"/>
</dbReference>
<keyword evidence="10" id="KW-1185">Reference proteome</keyword>
<feature type="transmembrane region" description="Helical" evidence="7">
    <location>
        <begin position="44"/>
        <end position="65"/>
    </location>
</feature>
<keyword evidence="5" id="KW-0443">Lipid metabolism</keyword>
<evidence type="ECO:0000313" key="10">
    <source>
        <dbReference type="Proteomes" id="UP000280792"/>
    </source>
</evidence>
<dbReference type="AlphaFoldDB" id="A0A3P3VRQ1"/>
<proteinExistence type="predicted"/>
<keyword evidence="6 7" id="KW-0472">Membrane</keyword>
<dbReference type="GO" id="GO:0016020">
    <property type="term" value="C:membrane"/>
    <property type="evidence" value="ECO:0007669"/>
    <property type="project" value="GOC"/>
</dbReference>
<evidence type="ECO:0000256" key="7">
    <source>
        <dbReference type="SAM" id="Phobius"/>
    </source>
</evidence>
<reference evidence="9 10" key="2">
    <citation type="submission" date="2018-12" db="EMBL/GenBank/DDBJ databases">
        <title>Simiduia agarivorans gen. nov., sp. nov., a marine, agarolytic bacterium isolated from shallow coastal water from Keelung, Taiwan.</title>
        <authorList>
            <person name="Shieh W.Y."/>
        </authorList>
    </citation>
    <scope>NUCLEOTIDE SEQUENCE [LARGE SCALE GENOMIC DNA]</scope>
    <source>
        <strain evidence="9 10">GTF-13</strain>
    </source>
</reference>
<dbReference type="EMBL" id="QWEZ01000002">
    <property type="protein sequence ID" value="RRJ83483.1"/>
    <property type="molecule type" value="Genomic_DNA"/>
</dbReference>
<keyword evidence="4" id="KW-0560">Oxidoreductase</keyword>
<feature type="transmembrane region" description="Helical" evidence="7">
    <location>
        <begin position="134"/>
        <end position="160"/>
    </location>
</feature>
<evidence type="ECO:0000256" key="5">
    <source>
        <dbReference type="ARBA" id="ARBA00023098"/>
    </source>
</evidence>
<evidence type="ECO:0000256" key="2">
    <source>
        <dbReference type="ARBA" id="ARBA00022692"/>
    </source>
</evidence>
<dbReference type="GO" id="GO:0005506">
    <property type="term" value="F:iron ion binding"/>
    <property type="evidence" value="ECO:0007669"/>
    <property type="project" value="InterPro"/>
</dbReference>
<reference evidence="9 10" key="1">
    <citation type="submission" date="2018-08" db="EMBL/GenBank/DDBJ databases">
        <authorList>
            <person name="Khan S.A."/>
        </authorList>
    </citation>
    <scope>NUCLEOTIDE SEQUENCE [LARGE SCALE GENOMIC DNA]</scope>
    <source>
        <strain evidence="9 10">GTF-13</strain>
    </source>
</reference>
<comment type="subcellular location">
    <subcellularLocation>
        <location evidence="1">Endomembrane system</location>
        <topology evidence="1">Multi-pass membrane protein</topology>
    </subcellularLocation>
</comment>
<evidence type="ECO:0000256" key="3">
    <source>
        <dbReference type="ARBA" id="ARBA00022989"/>
    </source>
</evidence>
<dbReference type="InterPro" id="IPR051689">
    <property type="entry name" value="Sterol_desaturase/TMEM195"/>
</dbReference>
<dbReference type="GO" id="GO:0006643">
    <property type="term" value="P:membrane lipid metabolic process"/>
    <property type="evidence" value="ECO:0007669"/>
    <property type="project" value="TreeGrafter"/>
</dbReference>
<name>A0A3P3VRQ1_9GAMM</name>
<feature type="transmembrane region" description="Helical" evidence="7">
    <location>
        <begin position="77"/>
        <end position="94"/>
    </location>
</feature>
<feature type="transmembrane region" description="Helical" evidence="7">
    <location>
        <begin position="302"/>
        <end position="321"/>
    </location>
</feature>
<feature type="domain" description="Fatty acid hydroxylase" evidence="8">
    <location>
        <begin position="80"/>
        <end position="213"/>
    </location>
</feature>
<protein>
    <submittedName>
        <fullName evidence="9">Fatty acid hydroxylase family protein</fullName>
    </submittedName>
</protein>
<dbReference type="GO" id="GO:0008610">
    <property type="term" value="P:lipid biosynthetic process"/>
    <property type="evidence" value="ECO:0007669"/>
    <property type="project" value="InterPro"/>
</dbReference>
<dbReference type="InterPro" id="IPR006694">
    <property type="entry name" value="Fatty_acid_hydroxylase"/>
</dbReference>
<evidence type="ECO:0000313" key="9">
    <source>
        <dbReference type="EMBL" id="RRJ83483.1"/>
    </source>
</evidence>
<sequence length="423" mass="48858">MNYIVYAIPVFFGLIFIELLAGWWRGRDYYRVNDGINSLSAGMLSITTGVLSKAATLGIYVFAYEQWRLSSLGSDQLWVWALAFILYDLCYYWAHRLGHEINILWAAHLVHHQSEEYNLTTALRQTSTGFIFGWIFYLPLALAGFPPLVFATVAAINLLYQFWVHTRHIPKLGPLEWIFVTPSNHRVHHAQNPRYLDHNYGGVFILWDRLLGTFAEEREEETIIYGVRKPLASWNPLWANLQHYAQMLEDARHASRWQDRMGIWFRRTGWRPADVAERYPLTRTDLDHFTPFDIKIPAALKAYVLFQFALMIGFTTWIMAISHLHPLWFTALLTLLQGYSLFSIGYMLEGKTGFVPHEKWRMALSAATALLLVALEQIQLTTSGWMGLLGYFVFSSFWLTRLEQGLAIRSTPPPQALDSVSTK</sequence>
<evidence type="ECO:0000256" key="6">
    <source>
        <dbReference type="ARBA" id="ARBA00023136"/>
    </source>
</evidence>
<accession>A0A3P3VRQ1</accession>
<evidence type="ECO:0000256" key="4">
    <source>
        <dbReference type="ARBA" id="ARBA00023002"/>
    </source>
</evidence>
<evidence type="ECO:0000256" key="1">
    <source>
        <dbReference type="ARBA" id="ARBA00004127"/>
    </source>
</evidence>
<organism evidence="9 10">
    <name type="scientific">Aestuariirhabdus litorea</name>
    <dbReference type="NCBI Taxonomy" id="2528527"/>
    <lineage>
        <taxon>Bacteria</taxon>
        <taxon>Pseudomonadati</taxon>
        <taxon>Pseudomonadota</taxon>
        <taxon>Gammaproteobacteria</taxon>
        <taxon>Oceanospirillales</taxon>
        <taxon>Aestuariirhabdaceae</taxon>
        <taxon>Aestuariirhabdus</taxon>
    </lineage>
</organism>
<evidence type="ECO:0000259" key="8">
    <source>
        <dbReference type="Pfam" id="PF04116"/>
    </source>
</evidence>
<keyword evidence="3 7" id="KW-1133">Transmembrane helix</keyword>
<gene>
    <name evidence="9" type="ORF">D0544_11440</name>
</gene>
<feature type="transmembrane region" description="Helical" evidence="7">
    <location>
        <begin position="327"/>
        <end position="348"/>
    </location>
</feature>
<feature type="transmembrane region" description="Helical" evidence="7">
    <location>
        <begin position="5"/>
        <end position="24"/>
    </location>
</feature>
<dbReference type="PANTHER" id="PTHR21624:SF1">
    <property type="entry name" value="ALKYLGLYCEROL MONOOXYGENASE"/>
    <property type="match status" value="1"/>
</dbReference>
<keyword evidence="2 7" id="KW-0812">Transmembrane</keyword>